<gene>
    <name evidence="1" type="ORF">NYR02_02490</name>
</gene>
<sequence>MGKKTEDKKLLKCLSYISYLQKGNKPRFPAEAIRHLANLLQSIEKLSASDGRFKVTIGITTPNGNIDVNLLEDCGYVFHHLFPVLFTAPSNNTIDQYFKVTTSFLSSSNISNILKAQIIDFENQSFKNVLKQGFVYSPHGFEALESRLKFCRVGLAKPNDDAFGELNAIKNIFSTYVSKALKYFVNNGQFLQGSSFLYTLLESSDSINEKTCIVRFIISHNTSFNLSSKTELSSLLDEYEDEYSSEDVDFMRSEIDSDPSSMHVSFFSFGNGNLSLKSTRNRDVATVISFSIPNACTDIGTRQIEAGDKTTIILSPVAAFWADPMFKVMSDWKIANMGWSHFCDVEPKEGRGYTHVQVVINELFSPDVELLEDSNKLIDFSEKEALMGRPFYPHKDFVVRVMLDNFVDISECLDIEKGDININLFSNYFVQHIDSSTGESIHHKLFAITNPDSYSKTTTKFIERLNSINLSDSLVDVRDLLTSTKIETEKNLTEFVKRSIDLFVKHNIENHGGYKYLWKTDSTGELKPCREPESQPYIFSHLRAIFDFMGIQISREVESSNGEIDFLLSYNNSQNKLLRLCVELKLAHASKIEDGLTKQLPAYMKGERCKYGIYVALWYKCTIFEKPEGYSSIRELKDRLEKINSNNRVVSIIIDCSKPTSPSKLK</sequence>
<organism evidence="1 2">
    <name type="scientific">Thalassolituus pacificus</name>
    <dbReference type="NCBI Taxonomy" id="2975440"/>
    <lineage>
        <taxon>Bacteria</taxon>
        <taxon>Pseudomonadati</taxon>
        <taxon>Pseudomonadota</taxon>
        <taxon>Gammaproteobacteria</taxon>
        <taxon>Oceanospirillales</taxon>
        <taxon>Oceanospirillaceae</taxon>
        <taxon>Thalassolituus</taxon>
    </lineage>
</organism>
<dbReference type="Proteomes" id="UP001147830">
    <property type="component" value="Unassembled WGS sequence"/>
</dbReference>
<reference evidence="1" key="2">
    <citation type="submission" date="2022-08" db="EMBL/GenBank/DDBJ databases">
        <authorList>
            <person name="Dong C."/>
        </authorList>
    </citation>
    <scope>NUCLEOTIDE SEQUENCE</scope>
    <source>
        <strain evidence="1">59MF3M-4</strain>
    </source>
</reference>
<name>A0A9X3AQK7_9GAMM</name>
<dbReference type="AlphaFoldDB" id="A0A9X3AQK7"/>
<accession>A0A9X3AQK7</accession>
<dbReference type="EMBL" id="JAOANI010000009">
    <property type="protein sequence ID" value="MCT7357889.1"/>
    <property type="molecule type" value="Genomic_DNA"/>
</dbReference>
<evidence type="ECO:0000313" key="2">
    <source>
        <dbReference type="Proteomes" id="UP001147830"/>
    </source>
</evidence>
<keyword evidence="2" id="KW-1185">Reference proteome</keyword>
<proteinExistence type="predicted"/>
<comment type="caution">
    <text evidence="1">The sequence shown here is derived from an EMBL/GenBank/DDBJ whole genome shotgun (WGS) entry which is preliminary data.</text>
</comment>
<evidence type="ECO:0000313" key="1">
    <source>
        <dbReference type="EMBL" id="MCT7357889.1"/>
    </source>
</evidence>
<dbReference type="RefSeq" id="WP_260974817.1">
    <property type="nucleotide sequence ID" value="NZ_JAOANI010000009.1"/>
</dbReference>
<reference evidence="1" key="1">
    <citation type="journal article" date="2022" name="Front. Microbiol.">
        <title>Genome-based taxonomic rearrangement of Oceanobacter-related bacteria including the description of Thalassolituus hydrocarbonoclasticus sp. nov. and Thalassolituus pacificus sp. nov. and emended description of the genus Thalassolituus.</title>
        <authorList>
            <person name="Dong C."/>
            <person name="Wei L."/>
            <person name="Wang J."/>
            <person name="Lai Q."/>
            <person name="Huang Z."/>
            <person name="Shao Z."/>
        </authorList>
    </citation>
    <scope>NUCLEOTIDE SEQUENCE</scope>
    <source>
        <strain evidence="1">59MF3M-4</strain>
    </source>
</reference>
<protein>
    <submittedName>
        <fullName evidence="1">Uncharacterized protein</fullName>
    </submittedName>
</protein>